<evidence type="ECO:0000256" key="5">
    <source>
        <dbReference type="ARBA" id="ARBA00022801"/>
    </source>
</evidence>
<evidence type="ECO:0000256" key="2">
    <source>
        <dbReference type="ARBA" id="ARBA00022695"/>
    </source>
</evidence>
<dbReference type="InterPro" id="IPR041373">
    <property type="entry name" value="RT_RNaseH"/>
</dbReference>
<dbReference type="EMBL" id="SNRW01023466">
    <property type="protein sequence ID" value="KAA6362990.1"/>
    <property type="molecule type" value="Genomic_DNA"/>
</dbReference>
<name>A0A5J4TY32_9EUKA</name>
<sequence length="64" mass="7361">MRPNKWITIQTDASSSGWGATLTRENQEKVFAHGEWKDNNLKSSNQREVTAVLKALLEFRQELT</sequence>
<feature type="domain" description="RNase H type-1" evidence="7">
    <location>
        <begin position="3"/>
        <end position="64"/>
    </location>
</feature>
<evidence type="ECO:0000313" key="8">
    <source>
        <dbReference type="EMBL" id="KAA6362990.1"/>
    </source>
</evidence>
<evidence type="ECO:0000256" key="1">
    <source>
        <dbReference type="ARBA" id="ARBA00022679"/>
    </source>
</evidence>
<keyword evidence="5" id="KW-0378">Hydrolase</keyword>
<keyword evidence="4" id="KW-0255">Endonuclease</keyword>
<proteinExistence type="predicted"/>
<dbReference type="GO" id="GO:0004523">
    <property type="term" value="F:RNA-DNA hybrid ribonuclease activity"/>
    <property type="evidence" value="ECO:0007669"/>
    <property type="project" value="InterPro"/>
</dbReference>
<evidence type="ECO:0000259" key="7">
    <source>
        <dbReference type="PROSITE" id="PS50879"/>
    </source>
</evidence>
<evidence type="ECO:0000313" key="9">
    <source>
        <dbReference type="Proteomes" id="UP000324800"/>
    </source>
</evidence>
<evidence type="ECO:0000256" key="6">
    <source>
        <dbReference type="ARBA" id="ARBA00022918"/>
    </source>
</evidence>
<dbReference type="GO" id="GO:0003964">
    <property type="term" value="F:RNA-directed DNA polymerase activity"/>
    <property type="evidence" value="ECO:0007669"/>
    <property type="project" value="UniProtKB-KW"/>
</dbReference>
<organism evidence="8 9">
    <name type="scientific">Streblomastix strix</name>
    <dbReference type="NCBI Taxonomy" id="222440"/>
    <lineage>
        <taxon>Eukaryota</taxon>
        <taxon>Metamonada</taxon>
        <taxon>Preaxostyla</taxon>
        <taxon>Oxymonadida</taxon>
        <taxon>Streblomastigidae</taxon>
        <taxon>Streblomastix</taxon>
    </lineage>
</organism>
<keyword evidence="3" id="KW-0540">Nuclease</keyword>
<reference evidence="8 9" key="1">
    <citation type="submission" date="2019-03" db="EMBL/GenBank/DDBJ databases">
        <title>Single cell metagenomics reveals metabolic interactions within the superorganism composed of flagellate Streblomastix strix and complex community of Bacteroidetes bacteria on its surface.</title>
        <authorList>
            <person name="Treitli S.C."/>
            <person name="Kolisko M."/>
            <person name="Husnik F."/>
            <person name="Keeling P."/>
            <person name="Hampl V."/>
        </authorList>
    </citation>
    <scope>NUCLEOTIDE SEQUENCE [LARGE SCALE GENOMIC DNA]</scope>
    <source>
        <strain evidence="8">ST1C</strain>
    </source>
</reference>
<comment type="caution">
    <text evidence="8">The sequence shown here is derived from an EMBL/GenBank/DDBJ whole genome shotgun (WGS) entry which is preliminary data.</text>
</comment>
<gene>
    <name evidence="8" type="ORF">EZS28_041485</name>
</gene>
<protein>
    <recommendedName>
        <fullName evidence="7">RNase H type-1 domain-containing protein</fullName>
    </recommendedName>
</protein>
<accession>A0A5J4TY32</accession>
<evidence type="ECO:0000256" key="4">
    <source>
        <dbReference type="ARBA" id="ARBA00022759"/>
    </source>
</evidence>
<dbReference type="Pfam" id="PF17917">
    <property type="entry name" value="RT_RNaseH"/>
    <property type="match status" value="1"/>
</dbReference>
<keyword evidence="2" id="KW-0548">Nucleotidyltransferase</keyword>
<dbReference type="AlphaFoldDB" id="A0A5J4TY32"/>
<evidence type="ECO:0000256" key="3">
    <source>
        <dbReference type="ARBA" id="ARBA00022722"/>
    </source>
</evidence>
<dbReference type="PROSITE" id="PS50879">
    <property type="entry name" value="RNASE_H_1"/>
    <property type="match status" value="1"/>
</dbReference>
<keyword evidence="6" id="KW-0695">RNA-directed DNA polymerase</keyword>
<dbReference type="OrthoDB" id="6372761at2759"/>
<dbReference type="InterPro" id="IPR002156">
    <property type="entry name" value="RNaseH_domain"/>
</dbReference>
<dbReference type="Proteomes" id="UP000324800">
    <property type="component" value="Unassembled WGS sequence"/>
</dbReference>
<feature type="non-terminal residue" evidence="8">
    <location>
        <position position="64"/>
    </location>
</feature>
<keyword evidence="1" id="KW-0808">Transferase</keyword>
<dbReference type="GO" id="GO:0003676">
    <property type="term" value="F:nucleic acid binding"/>
    <property type="evidence" value="ECO:0007669"/>
    <property type="project" value="InterPro"/>
</dbReference>